<gene>
    <name evidence="2" type="ORF">JOE69_002339</name>
</gene>
<reference evidence="2 3" key="1">
    <citation type="submission" date="2023-07" db="EMBL/GenBank/DDBJ databases">
        <title>Sequencing the genomes of 1000 actinobacteria strains.</title>
        <authorList>
            <person name="Klenk H.-P."/>
        </authorList>
    </citation>
    <scope>NUCLEOTIDE SEQUENCE [LARGE SCALE GENOMIC DNA]</scope>
    <source>
        <strain evidence="2 3">DSM 14555</strain>
    </source>
</reference>
<dbReference type="EMBL" id="JAVDQF010000001">
    <property type="protein sequence ID" value="MDR6270101.1"/>
    <property type="molecule type" value="Genomic_DNA"/>
</dbReference>
<evidence type="ECO:0000259" key="1">
    <source>
        <dbReference type="Pfam" id="PF17844"/>
    </source>
</evidence>
<dbReference type="Proteomes" id="UP001185069">
    <property type="component" value="Unassembled WGS sequence"/>
</dbReference>
<name>A0ABU1JCE3_9MICC</name>
<protein>
    <recommendedName>
        <fullName evidence="1">Bacterial SCP orthologue domain-containing protein</fullName>
    </recommendedName>
</protein>
<dbReference type="InterPro" id="IPR041629">
    <property type="entry name" value="SCP_3"/>
</dbReference>
<keyword evidence="3" id="KW-1185">Reference proteome</keyword>
<comment type="caution">
    <text evidence="2">The sequence shown here is derived from an EMBL/GenBank/DDBJ whole genome shotgun (WGS) entry which is preliminary data.</text>
</comment>
<sequence>MTARRRISEADGQAALTAWRAGATDRTTTAAAVRFSLEELSARAPGNSVEVRVPPFGVAQCIEGPRHTRGTPPNVVETDAPTWLGLATGSISWDDAVAGSSVSASGLRADLAGLLPLW</sequence>
<evidence type="ECO:0000313" key="3">
    <source>
        <dbReference type="Proteomes" id="UP001185069"/>
    </source>
</evidence>
<evidence type="ECO:0000313" key="2">
    <source>
        <dbReference type="EMBL" id="MDR6270101.1"/>
    </source>
</evidence>
<dbReference type="Pfam" id="PF17844">
    <property type="entry name" value="SCP_3"/>
    <property type="match status" value="1"/>
</dbReference>
<feature type="domain" description="Bacterial SCP orthologue" evidence="1">
    <location>
        <begin position="25"/>
        <end position="117"/>
    </location>
</feature>
<dbReference type="Gene3D" id="3.30.1050.40">
    <property type="match status" value="1"/>
</dbReference>
<dbReference type="RefSeq" id="WP_296362404.1">
    <property type="nucleotide sequence ID" value="NZ_BAAAHY010000005.1"/>
</dbReference>
<accession>A0ABU1JCE3</accession>
<organism evidence="2 3">
    <name type="scientific">Arthrobacter russicus</name>
    <dbReference type="NCBI Taxonomy" id="172040"/>
    <lineage>
        <taxon>Bacteria</taxon>
        <taxon>Bacillati</taxon>
        <taxon>Actinomycetota</taxon>
        <taxon>Actinomycetes</taxon>
        <taxon>Micrococcales</taxon>
        <taxon>Micrococcaceae</taxon>
        <taxon>Arthrobacter</taxon>
    </lineage>
</organism>
<proteinExistence type="predicted"/>